<name>A0A4C2E7E2_9SACH</name>
<feature type="compositionally biased region" description="Low complexity" evidence="2">
    <location>
        <begin position="447"/>
        <end position="457"/>
    </location>
</feature>
<dbReference type="InterPro" id="IPR001374">
    <property type="entry name" value="R3H_dom"/>
</dbReference>
<accession>A0A4C2E7E2</accession>
<dbReference type="Pfam" id="PF01424">
    <property type="entry name" value="R3H"/>
    <property type="match status" value="1"/>
</dbReference>
<organism evidence="4 5">
    <name type="scientific">Zygosaccharomyces mellis</name>
    <dbReference type="NCBI Taxonomy" id="42258"/>
    <lineage>
        <taxon>Eukaryota</taxon>
        <taxon>Fungi</taxon>
        <taxon>Dikarya</taxon>
        <taxon>Ascomycota</taxon>
        <taxon>Saccharomycotina</taxon>
        <taxon>Saccharomycetes</taxon>
        <taxon>Saccharomycetales</taxon>
        <taxon>Saccharomycetaceae</taxon>
        <taxon>Zygosaccharomyces</taxon>
    </lineage>
</organism>
<dbReference type="PANTHER" id="PTHR15672:SF8">
    <property type="entry name" value="PROTEIN ENCORE"/>
    <property type="match status" value="1"/>
</dbReference>
<feature type="region of interest" description="Disordered" evidence="2">
    <location>
        <begin position="191"/>
        <end position="232"/>
    </location>
</feature>
<feature type="domain" description="R3H" evidence="3">
    <location>
        <begin position="34"/>
        <end position="96"/>
    </location>
</feature>
<feature type="compositionally biased region" description="Low complexity" evidence="2">
    <location>
        <begin position="145"/>
        <end position="156"/>
    </location>
</feature>
<comment type="caution">
    <text evidence="4">The sequence shown here is derived from an EMBL/GenBank/DDBJ whole genome shotgun (WGS) entry which is preliminary data.</text>
</comment>
<dbReference type="SMART" id="SM00393">
    <property type="entry name" value="R3H"/>
    <property type="match status" value="1"/>
</dbReference>
<dbReference type="CDD" id="cd02642">
    <property type="entry name" value="R3H_encore_like"/>
    <property type="match status" value="1"/>
</dbReference>
<dbReference type="OrthoDB" id="278430at2759"/>
<gene>
    <name evidence="4" type="ORF">ZYGM_002314</name>
</gene>
<sequence>MVMSGIAGKDFNDFVGLGLTPAMMTALFHKPHDRQFVIELENSITSFINSNAESYELRPMNSYYRLLSHQVAEYHNLKHTLARARDNCVIIFKGDGFENMQGKPFLQNLHPMGLVSYGRTDATATNTNSNKRYRILKRRDDQNNLDKNGGNSNDNNDIIKFQEEQKKDTRGNNDDTRVSLERQRMEKEIQYEQRKQEIFSAPKIGDDDHDNDSDNEETGTLDNSSPQPHKFETSRYKFNNRMAMQQPNEPFSQSNSYRQPDYVNSYTNGYTNGYANGNTNVNGRRNKKFHPFDNHPRRHPSNATPRFHMPHFMYPTPPMTTAKVGQSPPQFPVMYPAPFPVDGSNGYLAPFMYPPMPGFSPVGPKSGILPASTTTPGPYMTYSFAYPYGQPPAPSPVSSMMYGQFSTPHRLHGSRYPKYGRNSSRSSASKRSTEMQNSNDDALEGNSSTSTMASAATEVDELSEDMQKLI</sequence>
<dbReference type="PROSITE" id="PS51061">
    <property type="entry name" value="R3H"/>
    <property type="match status" value="1"/>
</dbReference>
<evidence type="ECO:0000313" key="5">
    <source>
        <dbReference type="Proteomes" id="UP000301737"/>
    </source>
</evidence>
<dbReference type="Gene3D" id="3.30.1370.50">
    <property type="entry name" value="R3H-like domain"/>
    <property type="match status" value="1"/>
</dbReference>
<dbReference type="InterPro" id="IPR036867">
    <property type="entry name" value="R3H_dom_sf"/>
</dbReference>
<dbReference type="Proteomes" id="UP000301737">
    <property type="component" value="Unassembled WGS sequence"/>
</dbReference>
<dbReference type="AlphaFoldDB" id="A0A4C2E7E2"/>
<protein>
    <recommendedName>
        <fullName evidence="3">R3H domain-containing protein</fullName>
    </recommendedName>
</protein>
<reference evidence="4 5" key="1">
    <citation type="submission" date="2019-01" db="EMBL/GenBank/DDBJ databases">
        <title>Draft Genome Sequencing of Zygosaccharomyces mellis Ca-7.</title>
        <authorList>
            <person name="Shiwa Y."/>
            <person name="Kanesaki Y."/>
            <person name="Ishige T."/>
            <person name="Mura K."/>
            <person name="Hori T."/>
            <person name="Tamura T."/>
        </authorList>
    </citation>
    <scope>NUCLEOTIDE SEQUENCE [LARGE SCALE GENOMIC DNA]</scope>
    <source>
        <strain evidence="4 5">Ca-7</strain>
    </source>
</reference>
<proteinExistence type="predicted"/>
<dbReference type="InterPro" id="IPR051937">
    <property type="entry name" value="R3H_domain_containing"/>
</dbReference>
<feature type="compositionally biased region" description="Low complexity" evidence="2">
    <location>
        <begin position="421"/>
        <end position="430"/>
    </location>
</feature>
<dbReference type="EMBL" id="BIMX01000015">
    <property type="protein sequence ID" value="GCF00085.1"/>
    <property type="molecule type" value="Genomic_DNA"/>
</dbReference>
<evidence type="ECO:0000259" key="3">
    <source>
        <dbReference type="PROSITE" id="PS51061"/>
    </source>
</evidence>
<feature type="region of interest" description="Disordered" evidence="2">
    <location>
        <begin position="408"/>
        <end position="470"/>
    </location>
</feature>
<dbReference type="GO" id="GO:0006012">
    <property type="term" value="P:galactose metabolic process"/>
    <property type="evidence" value="ECO:0007669"/>
    <property type="project" value="TreeGrafter"/>
</dbReference>
<dbReference type="SUPFAM" id="SSF82708">
    <property type="entry name" value="R3H domain"/>
    <property type="match status" value="1"/>
</dbReference>
<evidence type="ECO:0000256" key="2">
    <source>
        <dbReference type="SAM" id="MobiDB-lite"/>
    </source>
</evidence>
<dbReference type="GO" id="GO:0003676">
    <property type="term" value="F:nucleic acid binding"/>
    <property type="evidence" value="ECO:0007669"/>
    <property type="project" value="UniProtKB-UniRule"/>
</dbReference>
<dbReference type="PANTHER" id="PTHR15672">
    <property type="entry name" value="CAMP-REGULATED PHOSPHOPROTEIN 21 RELATED R3H DOMAIN CONTAINING PROTEIN"/>
    <property type="match status" value="1"/>
</dbReference>
<evidence type="ECO:0000256" key="1">
    <source>
        <dbReference type="ARBA" id="ARBA00022553"/>
    </source>
</evidence>
<feature type="region of interest" description="Disordered" evidence="2">
    <location>
        <begin position="136"/>
        <end position="157"/>
    </location>
</feature>
<keyword evidence="5" id="KW-1185">Reference proteome</keyword>
<keyword evidence="1" id="KW-0597">Phosphoprotein</keyword>
<feature type="compositionally biased region" description="Acidic residues" evidence="2">
    <location>
        <begin position="207"/>
        <end position="219"/>
    </location>
</feature>
<evidence type="ECO:0000313" key="4">
    <source>
        <dbReference type="EMBL" id="GCF00085.1"/>
    </source>
</evidence>